<evidence type="ECO:0000313" key="1">
    <source>
        <dbReference type="EMBL" id="GGX56629.1"/>
    </source>
</evidence>
<dbReference type="Proteomes" id="UP000600865">
    <property type="component" value="Unassembled WGS sequence"/>
</dbReference>
<dbReference type="EMBL" id="BMYV01000001">
    <property type="protein sequence ID" value="GGX56629.1"/>
    <property type="molecule type" value="Genomic_DNA"/>
</dbReference>
<accession>A0A918NAN0</accession>
<protein>
    <recommendedName>
        <fullName evidence="3">DUF3088 family protein</fullName>
    </recommendedName>
</protein>
<name>A0A918NAN0_9PROT</name>
<dbReference type="Pfam" id="PF11287">
    <property type="entry name" value="DUF3088"/>
    <property type="match status" value="1"/>
</dbReference>
<reference evidence="1 2" key="1">
    <citation type="journal article" date="2014" name="Int. J. Syst. Evol. Microbiol.">
        <title>Complete genome sequence of Corynebacterium casei LMG S-19264T (=DSM 44701T), isolated from a smear-ripened cheese.</title>
        <authorList>
            <consortium name="US DOE Joint Genome Institute (JGI-PGF)"/>
            <person name="Walter F."/>
            <person name="Albersmeier A."/>
            <person name="Kalinowski J."/>
            <person name="Ruckert C."/>
        </authorList>
    </citation>
    <scope>NUCLEOTIDE SEQUENCE [LARGE SCALE GENOMIC DNA]</scope>
    <source>
        <strain evidence="1 2">KCTC 23968</strain>
    </source>
</reference>
<dbReference type="RefSeq" id="WP_189580071.1">
    <property type="nucleotide sequence ID" value="NZ_BMYV01000001.1"/>
</dbReference>
<gene>
    <name evidence="1" type="ORF">GCM10011309_01850</name>
</gene>
<organism evidence="1 2">
    <name type="scientific">Litorimonas cladophorae</name>
    <dbReference type="NCBI Taxonomy" id="1220491"/>
    <lineage>
        <taxon>Bacteria</taxon>
        <taxon>Pseudomonadati</taxon>
        <taxon>Pseudomonadota</taxon>
        <taxon>Alphaproteobacteria</taxon>
        <taxon>Maricaulales</taxon>
        <taxon>Robiginitomaculaceae</taxon>
    </lineage>
</organism>
<keyword evidence="2" id="KW-1185">Reference proteome</keyword>
<evidence type="ECO:0000313" key="2">
    <source>
        <dbReference type="Proteomes" id="UP000600865"/>
    </source>
</evidence>
<dbReference type="InterPro" id="IPR021439">
    <property type="entry name" value="DUF3088"/>
</dbReference>
<comment type="caution">
    <text evidence="1">The sequence shown here is derived from an EMBL/GenBank/DDBJ whole genome shotgun (WGS) entry which is preliminary data.</text>
</comment>
<proteinExistence type="predicted"/>
<dbReference type="AlphaFoldDB" id="A0A918NAN0"/>
<sequence>MTRDALYLLPPGFADNDRREYCPECAEIWGVLAYYPAIKDAIEVIYQPIAKPRPDLVARLGDKNQNCPTLVLSADSPSFENCGIMTRRGEHFINNARDIGRYWAQRYGAAIPRGTGPL</sequence>
<evidence type="ECO:0008006" key="3">
    <source>
        <dbReference type="Google" id="ProtNLM"/>
    </source>
</evidence>